<accession>A0ABZ3FQ64</accession>
<dbReference type="Gene3D" id="3.30.70.120">
    <property type="match status" value="1"/>
</dbReference>
<evidence type="ECO:0000256" key="1">
    <source>
        <dbReference type="ARBA" id="ARBA00006964"/>
    </source>
</evidence>
<comment type="subunit">
    <text evidence="2">Homohexamer.</text>
</comment>
<sequence length="378" mass="39979">MSATVADIVGVVEQHYPPRSAESWDKVGLVCGDAEWPVTRVLLTVDITPDVVAQAIESGANLIVAHHPLLLRGIHGVDGAHPKGRMLLEMIQHRIACYAAHTNADIAPDGVCVALAEALGLSELTQLDPRPRERLDQIICFVPTDHTDAVVAAMAEAGAGKFGDYDRCHFRVSGTGSFRPLEGAQPFVGSAGEVEEVTEDRIEMVLPRGRRDAVVAAMLAAHPYEQPAFHVVELAPTDTSHGIGRVGTLAEPMSAADFAQQVADALPPTVSGVRLAGAPDRSVRRVAVLAGAGDSHLDTARGAGVDAYVTSDLRHHPATEAIVWADAPVLVDVAHWAAEWPWLPVLAGLIESAVAGVSCDVSRINTDAWAGAYFSRAD</sequence>
<reference evidence="6 7" key="1">
    <citation type="submission" date="2024-04" db="EMBL/GenBank/DDBJ databases">
        <title>Isolation of an actinomycete strain from pig manure.</title>
        <authorList>
            <person name="Gong T."/>
            <person name="Yu Z."/>
            <person name="An M."/>
            <person name="Wei C."/>
            <person name="Yang W."/>
            <person name="Liu L."/>
        </authorList>
    </citation>
    <scope>NUCLEOTIDE SEQUENCE [LARGE SCALE GENOMIC DNA]</scope>
    <source>
        <strain evidence="6 7">ZF39</strain>
    </source>
</reference>
<proteinExistence type="inferred from homology"/>
<dbReference type="InterPro" id="IPR015867">
    <property type="entry name" value="N-reg_PII/ATP_PRibTrfase_C"/>
</dbReference>
<gene>
    <name evidence="6" type="ORF">AADG42_06735</name>
</gene>
<keyword evidence="4 5" id="KW-0479">Metal-binding</keyword>
<evidence type="ECO:0000256" key="4">
    <source>
        <dbReference type="ARBA" id="ARBA00022723"/>
    </source>
</evidence>
<dbReference type="Gene3D" id="3.40.1390.30">
    <property type="entry name" value="NIF3 (NGG1p interacting factor 3)-like"/>
    <property type="match status" value="1"/>
</dbReference>
<evidence type="ECO:0000256" key="5">
    <source>
        <dbReference type="PIRNR" id="PIRNR037489"/>
    </source>
</evidence>
<dbReference type="InterPro" id="IPR036069">
    <property type="entry name" value="DUF34/NIF3_sf"/>
</dbReference>
<dbReference type="PIRSF" id="PIRSF037489">
    <property type="entry name" value="UCP037489_NIF3_YqfO"/>
    <property type="match status" value="1"/>
</dbReference>
<dbReference type="PANTHER" id="PTHR13799">
    <property type="entry name" value="NGG1 INTERACTING FACTOR 3"/>
    <property type="match status" value="1"/>
</dbReference>
<comment type="similarity">
    <text evidence="1 5">Belongs to the GTP cyclohydrolase I type 2/NIF3 family.</text>
</comment>
<dbReference type="Pfam" id="PF01784">
    <property type="entry name" value="DUF34_NIF3"/>
    <property type="match status" value="1"/>
</dbReference>
<dbReference type="Proteomes" id="UP001442841">
    <property type="component" value="Chromosome"/>
</dbReference>
<dbReference type="RefSeq" id="WP_425308451.1">
    <property type="nucleotide sequence ID" value="NZ_CP154795.1"/>
</dbReference>
<protein>
    <recommendedName>
        <fullName evidence="3 5">GTP cyclohydrolase 1 type 2 homolog</fullName>
    </recommendedName>
</protein>
<dbReference type="InterPro" id="IPR017221">
    <property type="entry name" value="DUF34/NIF3_bac"/>
</dbReference>
<dbReference type="InterPro" id="IPR002678">
    <property type="entry name" value="DUF34/NIF3"/>
</dbReference>
<evidence type="ECO:0000313" key="6">
    <source>
        <dbReference type="EMBL" id="XAN07007.1"/>
    </source>
</evidence>
<evidence type="ECO:0000313" key="7">
    <source>
        <dbReference type="Proteomes" id="UP001442841"/>
    </source>
</evidence>
<keyword evidence="7" id="KW-1185">Reference proteome</keyword>
<dbReference type="EMBL" id="CP154795">
    <property type="protein sequence ID" value="XAN07007.1"/>
    <property type="molecule type" value="Genomic_DNA"/>
</dbReference>
<organism evidence="6 7">
    <name type="scientific">Ammonicoccus fulvus</name>
    <dbReference type="NCBI Taxonomy" id="3138240"/>
    <lineage>
        <taxon>Bacteria</taxon>
        <taxon>Bacillati</taxon>
        <taxon>Actinomycetota</taxon>
        <taxon>Actinomycetes</taxon>
        <taxon>Propionibacteriales</taxon>
        <taxon>Propionibacteriaceae</taxon>
        <taxon>Ammonicoccus</taxon>
    </lineage>
</organism>
<dbReference type="PANTHER" id="PTHR13799:SF14">
    <property type="entry name" value="GTP CYCLOHYDROLASE 1 TYPE 2 HOMOLOG"/>
    <property type="match status" value="1"/>
</dbReference>
<evidence type="ECO:0000256" key="3">
    <source>
        <dbReference type="ARBA" id="ARBA00022112"/>
    </source>
</evidence>
<name>A0ABZ3FQ64_9ACTN</name>
<dbReference type="NCBIfam" id="TIGR00486">
    <property type="entry name" value="YbgI_SA1388"/>
    <property type="match status" value="1"/>
</dbReference>
<dbReference type="SUPFAM" id="SSF102705">
    <property type="entry name" value="NIF3 (NGG1p interacting factor 3)-like"/>
    <property type="match status" value="1"/>
</dbReference>
<evidence type="ECO:0000256" key="2">
    <source>
        <dbReference type="ARBA" id="ARBA00011643"/>
    </source>
</evidence>